<reference evidence="19 20" key="1">
    <citation type="journal article" date="2024" name="Nat. Commun.">
        <title>Phylogenomics reveals the evolutionary origins of lichenization in chlorophyte algae.</title>
        <authorList>
            <person name="Puginier C."/>
            <person name="Libourel C."/>
            <person name="Otte J."/>
            <person name="Skaloud P."/>
            <person name="Haon M."/>
            <person name="Grisel S."/>
            <person name="Petersen M."/>
            <person name="Berrin J.G."/>
            <person name="Delaux P.M."/>
            <person name="Dal Grande F."/>
            <person name="Keller J."/>
        </authorList>
    </citation>
    <scope>NUCLEOTIDE SEQUENCE [LARGE SCALE GENOMIC DNA]</scope>
    <source>
        <strain evidence="19 20">SAG 2523</strain>
    </source>
</reference>
<dbReference type="SUPFAM" id="SSF56112">
    <property type="entry name" value="Protein kinase-like (PK-like)"/>
    <property type="match status" value="1"/>
</dbReference>
<dbReference type="InterPro" id="IPR055191">
    <property type="entry name" value="POL2_thumb"/>
</dbReference>
<evidence type="ECO:0000256" key="9">
    <source>
        <dbReference type="ARBA" id="ARBA00022771"/>
    </source>
</evidence>
<comment type="caution">
    <text evidence="19">The sequence shown here is derived from an EMBL/GenBank/DDBJ whole genome shotgun (WGS) entry which is preliminary data.</text>
</comment>
<feature type="domain" description="DNA polymerase epsilon catalytic subunit A C-terminal" evidence="18">
    <location>
        <begin position="788"/>
        <end position="1160"/>
    </location>
</feature>
<keyword evidence="10 16" id="KW-0862">Zinc</keyword>
<keyword evidence="7 16" id="KW-0235">DNA replication</keyword>
<dbReference type="InterPro" id="IPR043502">
    <property type="entry name" value="DNA/RNA_pol_sf"/>
</dbReference>
<feature type="region of interest" description="Disordered" evidence="17">
    <location>
        <begin position="1817"/>
        <end position="1840"/>
    </location>
</feature>
<keyword evidence="5 16" id="KW-0808">Transferase</keyword>
<dbReference type="Pfam" id="PF08553">
    <property type="entry name" value="VID27"/>
    <property type="match status" value="1"/>
</dbReference>
<organism evidence="19 20">
    <name type="scientific">Apatococcus fuscideae</name>
    <dbReference type="NCBI Taxonomy" id="2026836"/>
    <lineage>
        <taxon>Eukaryota</taxon>
        <taxon>Viridiplantae</taxon>
        <taxon>Chlorophyta</taxon>
        <taxon>core chlorophytes</taxon>
        <taxon>Trebouxiophyceae</taxon>
        <taxon>Chlorellales</taxon>
        <taxon>Chlorellaceae</taxon>
        <taxon>Apatococcus</taxon>
    </lineage>
</organism>
<evidence type="ECO:0000256" key="15">
    <source>
        <dbReference type="ARBA" id="ARBA00023242"/>
    </source>
</evidence>
<evidence type="ECO:0000256" key="11">
    <source>
        <dbReference type="ARBA" id="ARBA00022932"/>
    </source>
</evidence>
<dbReference type="Pfam" id="PF23581">
    <property type="entry name" value="DUF7135"/>
    <property type="match status" value="1"/>
</dbReference>
<dbReference type="InterPro" id="IPR055559">
    <property type="entry name" value="CYPRO4_DUF7135"/>
</dbReference>
<dbReference type="InterPro" id="IPR023211">
    <property type="entry name" value="DNA_pol_palm_dom_sf"/>
</dbReference>
<evidence type="ECO:0000313" key="19">
    <source>
        <dbReference type="EMBL" id="KAK9862792.1"/>
    </source>
</evidence>
<dbReference type="Pfam" id="PF22912">
    <property type="entry name" value="zf-DPOE"/>
    <property type="match status" value="1"/>
</dbReference>
<dbReference type="SUPFAM" id="SSF50998">
    <property type="entry name" value="Quinoprotein alcohol dehydrogenase-like"/>
    <property type="match status" value="1"/>
</dbReference>
<dbReference type="Gene3D" id="1.10.510.10">
    <property type="entry name" value="Transferase(Phosphotransferase) domain 1"/>
    <property type="match status" value="1"/>
</dbReference>
<keyword evidence="6 16" id="KW-0548">Nucleotidyltransferase</keyword>
<dbReference type="Pfam" id="PF08490">
    <property type="entry name" value="DUF1744"/>
    <property type="match status" value="1"/>
</dbReference>
<dbReference type="SUPFAM" id="SSF56672">
    <property type="entry name" value="DNA/RNA polymerases"/>
    <property type="match status" value="1"/>
</dbReference>
<evidence type="ECO:0000256" key="17">
    <source>
        <dbReference type="SAM" id="MobiDB-lite"/>
    </source>
</evidence>
<dbReference type="SMART" id="SM01159">
    <property type="entry name" value="DUF1744"/>
    <property type="match status" value="1"/>
</dbReference>
<dbReference type="GO" id="GO:0003887">
    <property type="term" value="F:DNA-directed DNA polymerase activity"/>
    <property type="evidence" value="ECO:0007669"/>
    <property type="project" value="UniProtKB-KW"/>
</dbReference>
<evidence type="ECO:0000256" key="13">
    <source>
        <dbReference type="ARBA" id="ARBA00023014"/>
    </source>
</evidence>
<evidence type="ECO:0000256" key="5">
    <source>
        <dbReference type="ARBA" id="ARBA00022679"/>
    </source>
</evidence>
<dbReference type="InterPro" id="IPR011009">
    <property type="entry name" value="Kinase-like_dom_sf"/>
</dbReference>
<dbReference type="GO" id="GO:0045004">
    <property type="term" value="P:DNA replication proofreading"/>
    <property type="evidence" value="ECO:0007669"/>
    <property type="project" value="TreeGrafter"/>
</dbReference>
<dbReference type="InterPro" id="IPR013697">
    <property type="entry name" value="DNA_pol_e_suA_C"/>
</dbReference>
<dbReference type="FunFam" id="1.10.287.690:FF:000005">
    <property type="entry name" value="DNA polymerase epsilon catalytic subunit"/>
    <property type="match status" value="1"/>
</dbReference>
<gene>
    <name evidence="19" type="ORF">WJX84_005529</name>
</gene>
<evidence type="ECO:0000256" key="7">
    <source>
        <dbReference type="ARBA" id="ARBA00022705"/>
    </source>
</evidence>
<feature type="compositionally biased region" description="Basic and acidic residues" evidence="17">
    <location>
        <begin position="1821"/>
        <end position="1833"/>
    </location>
</feature>
<keyword evidence="8 16" id="KW-0479">Metal-binding</keyword>
<keyword evidence="9 16" id="KW-0863">Zinc-finger</keyword>
<keyword evidence="4 16" id="KW-0004">4Fe-4S</keyword>
<sequence>VYKRVLDKPQTETRVAATCMRENDFYVGTVRAFRDRRYEYKALNKKWKGKLEAAKEAGSVLEAQTAADMVILYDSLQLAHKCILNSFYGYVMRKGARWYSMEMAGVVTFTGAKIIQQASKLVEQLGLPLELDTDGIWCALPSSFPENFKLTSKSGKDLKISYPCVMLNVMVAEKNTNDQYATLVDPATHRYETSSEMSIEFEVDGPYKAMILPASKEEGKLIKKRYAVFNPDGTLAELKGFELKRRGELKLIKVFQSEVFEQFLAGETLEECYAAVAAVADRWLDLLDTQGVDLTDEELIGYISESCTMSKALEEYEGRKSCAITTARRLAQFLGDERIRDKGLNCNYVIARRPQNLPTSDRAVPVAIFSTENSVARSFLRKWCGDLPGEAGEKPDVRALVDWDYYRERLGGTIQKIITIPAAMQRIGNPVPRVKHPDWLGKKVREKEDKHQQQKLNSFFTALPAAGAEAAAETERPQAGQGDIEDFGAASALAASQRGQPRKQGQQQLIVPQENAGDVQNMMAHTGEAEPAAALTPCPERKEDPQAWIRHQKRKWRAAIAARKARKLQAARQSYTAAAPTPVAAAGSGAGGMYCVPIRVPRILYINSELPPGDPAAAVLGVKASRILPDGARAFNVYKRQALANVNIDLLQMTLDEAEYQTHVSHVAEVLAQPHIQGVYEERVALDWKAALQLGCTAVVAPQAQSRPLAEGFAPTELQMKTTTECSYLEGEGPEKIGAYLRHFGLYESQDLARSRSVLGLSLPVESRALLIIVNPTTTTARDISATAAERVWREACTAAGEKDAAGLSPIVEFEVVYVQTDAEAARTVQRRLAQLREKHKGPLLGVIEAPGGPERLRHTIPFLSEVPCCRCQAIPADSDYPALGWQAPAARAAIQHLVNYPGWIRDKTVIARYNHLPLGNTPSDWAVGTADALFGRLLMDAHQVLWAADPSLPDPAGKGEPGCTEGFELLEEPSRIEVTWSGAYRCVCVRLRLMHLAVNAVQQAGLLGELEGAALAEGQAGSDPAFKVLRHLVNSWLNDATQHSNVFADALLRNLWRWLSCPDSALHSPALRQAVRGLMRKMLAQLVASFKKLGARVIAADVGSVTIATGKRNLTAAVGYVDFLLEALKRQELFSWIALVPESWWHSLLWRDAYNFLGVRAVLPEALEKQLTQEPGTLSQAGGALAEEAGSAASEAAALEQPSIDYRWSIMTALDGASQGGSQAALDARTSEESQQAWLQRSMGPLFTQKLLRVVKDIQKYIGALSTAEPSHRFPDLPGSYLLPEELGSPALAFAKTISAALALDTGVTDEVAIMRRSLLKLCQVREFSPAATFQEPCLPLVLQDVFCQSCNHCEDLDLCQDAAIQEHRWTCRICNSPYDLAAIEGQLIALVRRRVRAYQLQDLQCVKCRTVSAKHLGKLCSICGGSLANTQMAEAVMQQLRVCCKLGRGVRYVIPCQIAAALPAKETDLRKEASEMPVVWITPSSSQQGTLRQAELKEDPLDLEKAVLELEAKMADWTPLVHGPCDYMLAAAAAGHRLRFCAVKKGGQQMKYISQEFDSQNQLHRLQGLIRPMDQPQLKHNVWRVKLPLGLLCLLRALGSLQSFVRDILLGLRDLHAAGFVHRNIRLPNIIEVAQESYTLIDFEYSRYANQSASPAEEVAESSAGAGGDPLAPALATGNRLFKFTKGGAGGGTWTAELAQASVDFFNRHEDRPGAKAEWCLAVGSDIEAEVNQDFSFEASQLQVAFVANGIWALRFPNQFVYQNFCREYESKLFENMTGLPCNAANQAKVFGGDSLLNLSAGPETLASQNQWVEDMEVEERRTPAEEEAERKRRSNRRSSIKRDPIYGVRLGGKDRSYLIKNGQIDVLRNVVGGVQDLDLSVDVTPTRGRAFTPSKVLLMNRERKMNMLSPDAGQKLWHTDIETGKVVSEWGFEKDGVEAPMKDIVNDNKSAQMDDRDTFMGIGSSRLVRWDMRAPTGIVQDMGSPSVLSYAAGHDYKTKTNFNCIATSGDGYVAVGAQDGQVRLYNNASDKSLNRASTSIPGLGLPITDIDITYDGKWVIATTKAYLMVVKTVFRDKNGKETNAFKSRAGSAAPQPRLLRLKLEDTDKTGGMPLRQGKFTWVTETGRQERWIVATCGLYTVLWNFRTVREAQPNSTAYGGLTCVTNYELIAKHEQVVDSACMPDRLAPEASGHEDAMVIVTKHQVFSNGDDD</sequence>
<dbReference type="GO" id="GO:0003677">
    <property type="term" value="F:DNA binding"/>
    <property type="evidence" value="ECO:0007669"/>
    <property type="project" value="UniProtKB-KW"/>
</dbReference>
<keyword evidence="15 16" id="KW-0539">Nucleus</keyword>
<evidence type="ECO:0000256" key="3">
    <source>
        <dbReference type="ARBA" id="ARBA00005755"/>
    </source>
</evidence>
<dbReference type="GO" id="GO:0006297">
    <property type="term" value="P:nucleotide-excision repair, DNA gap filling"/>
    <property type="evidence" value="ECO:0007669"/>
    <property type="project" value="TreeGrafter"/>
</dbReference>
<dbReference type="InterPro" id="IPR013863">
    <property type="entry name" value="VID27_C"/>
</dbReference>
<dbReference type="PANTHER" id="PTHR10670">
    <property type="entry name" value="DNA POLYMERASE EPSILON CATALYTIC SUBUNIT A"/>
    <property type="match status" value="1"/>
</dbReference>
<evidence type="ECO:0000256" key="4">
    <source>
        <dbReference type="ARBA" id="ARBA00022485"/>
    </source>
</evidence>
<dbReference type="Pfam" id="PF23250">
    <property type="entry name" value="zf_DPOE_2"/>
    <property type="match status" value="1"/>
</dbReference>
<dbReference type="GO" id="GO:0006272">
    <property type="term" value="P:leading strand elongation"/>
    <property type="evidence" value="ECO:0007669"/>
    <property type="project" value="TreeGrafter"/>
</dbReference>
<dbReference type="InterPro" id="IPR011047">
    <property type="entry name" value="Quinoprotein_ADH-like_sf"/>
</dbReference>
<name>A0AAW1T1I2_9CHLO</name>
<dbReference type="InterPro" id="IPR029703">
    <property type="entry name" value="POL2"/>
</dbReference>
<evidence type="ECO:0000256" key="6">
    <source>
        <dbReference type="ARBA" id="ARBA00022695"/>
    </source>
</evidence>
<evidence type="ECO:0000259" key="18">
    <source>
        <dbReference type="SMART" id="SM01159"/>
    </source>
</evidence>
<keyword evidence="11 16" id="KW-0239">DNA-directed DNA polymerase</keyword>
<dbReference type="EMBL" id="JALJOV010000556">
    <property type="protein sequence ID" value="KAK9862792.1"/>
    <property type="molecule type" value="Genomic_DNA"/>
</dbReference>
<comment type="similarity">
    <text evidence="3 16">Belongs to the DNA polymerase type-B family.</text>
</comment>
<dbReference type="GO" id="GO:0008310">
    <property type="term" value="F:single-stranded DNA 3'-5' DNA exonuclease activity"/>
    <property type="evidence" value="ECO:0007669"/>
    <property type="project" value="TreeGrafter"/>
</dbReference>
<dbReference type="InterPro" id="IPR054475">
    <property type="entry name" value="Znf-DPOE"/>
</dbReference>
<comment type="subcellular location">
    <subcellularLocation>
        <location evidence="2 16">Nucleus</location>
    </subcellularLocation>
</comment>
<comment type="function">
    <text evidence="16">DNA polymerase II participates in chromosomal DNA replication.</text>
</comment>
<dbReference type="Pfam" id="PF22634">
    <property type="entry name" value="POL2_thumb"/>
    <property type="match status" value="1"/>
</dbReference>
<dbReference type="EC" id="2.7.7.7" evidence="16"/>
<dbReference type="PANTHER" id="PTHR10670:SF0">
    <property type="entry name" value="DNA POLYMERASE EPSILON CATALYTIC SUBUNIT A"/>
    <property type="match status" value="1"/>
</dbReference>
<dbReference type="GO" id="GO:0000278">
    <property type="term" value="P:mitotic cell cycle"/>
    <property type="evidence" value="ECO:0007669"/>
    <property type="project" value="TreeGrafter"/>
</dbReference>
<dbReference type="GO" id="GO:0008622">
    <property type="term" value="C:epsilon DNA polymerase complex"/>
    <property type="evidence" value="ECO:0007669"/>
    <property type="project" value="InterPro"/>
</dbReference>
<protein>
    <recommendedName>
        <fullName evidence="16">DNA polymerase epsilon catalytic subunit</fullName>
        <ecNumber evidence="16">2.7.7.7</ecNumber>
    </recommendedName>
</protein>
<dbReference type="Gene3D" id="1.10.287.690">
    <property type="entry name" value="Helix hairpin bin"/>
    <property type="match status" value="1"/>
</dbReference>
<proteinExistence type="inferred from homology"/>
<comment type="cofactor">
    <cofactor evidence="1 16">
        <name>[4Fe-4S] cluster</name>
        <dbReference type="ChEBI" id="CHEBI:49883"/>
    </cofactor>
</comment>
<comment type="catalytic activity">
    <reaction evidence="16">
        <text>DNA(n) + a 2'-deoxyribonucleoside 5'-triphosphate = DNA(n+1) + diphosphate</text>
        <dbReference type="Rhea" id="RHEA:22508"/>
        <dbReference type="Rhea" id="RHEA-COMP:17339"/>
        <dbReference type="Rhea" id="RHEA-COMP:17340"/>
        <dbReference type="ChEBI" id="CHEBI:33019"/>
        <dbReference type="ChEBI" id="CHEBI:61560"/>
        <dbReference type="ChEBI" id="CHEBI:173112"/>
        <dbReference type="EC" id="2.7.7.7"/>
    </reaction>
</comment>
<dbReference type="Gene3D" id="3.90.1600.10">
    <property type="entry name" value="Palm domain of DNA polymerase"/>
    <property type="match status" value="1"/>
</dbReference>
<keyword evidence="12 16" id="KW-0408">Iron</keyword>
<evidence type="ECO:0000256" key="8">
    <source>
        <dbReference type="ARBA" id="ARBA00022723"/>
    </source>
</evidence>
<evidence type="ECO:0000256" key="10">
    <source>
        <dbReference type="ARBA" id="ARBA00022833"/>
    </source>
</evidence>
<evidence type="ECO:0000256" key="12">
    <source>
        <dbReference type="ARBA" id="ARBA00023004"/>
    </source>
</evidence>
<dbReference type="InterPro" id="IPR015943">
    <property type="entry name" value="WD40/YVTN_repeat-like_dom_sf"/>
</dbReference>
<dbReference type="Gene3D" id="1.10.132.60">
    <property type="entry name" value="DNA polymerase family B, C-terminal domain"/>
    <property type="match status" value="1"/>
</dbReference>
<evidence type="ECO:0000256" key="16">
    <source>
        <dbReference type="RuleBase" id="RU365029"/>
    </source>
</evidence>
<keyword evidence="14 16" id="KW-0238">DNA-binding</keyword>
<dbReference type="InterPro" id="IPR042087">
    <property type="entry name" value="DNA_pol_B_thumb"/>
</dbReference>
<dbReference type="Proteomes" id="UP001485043">
    <property type="component" value="Unassembled WGS sequence"/>
</dbReference>
<dbReference type="Gene3D" id="2.130.10.10">
    <property type="entry name" value="YVTN repeat-like/Quinoprotein amine dehydrogenase"/>
    <property type="match status" value="1"/>
</dbReference>
<accession>A0AAW1T1I2</accession>
<keyword evidence="20" id="KW-1185">Reference proteome</keyword>
<keyword evidence="13 16" id="KW-0411">Iron-sulfur</keyword>
<dbReference type="FunFam" id="1.10.132.60:FF:000002">
    <property type="entry name" value="DNA polymerase epsilon catalytic subunit"/>
    <property type="match status" value="1"/>
</dbReference>
<evidence type="ECO:0000313" key="20">
    <source>
        <dbReference type="Proteomes" id="UP001485043"/>
    </source>
</evidence>
<dbReference type="GO" id="GO:0006287">
    <property type="term" value="P:base-excision repair, gap-filling"/>
    <property type="evidence" value="ECO:0007669"/>
    <property type="project" value="TreeGrafter"/>
</dbReference>
<evidence type="ECO:0000256" key="14">
    <source>
        <dbReference type="ARBA" id="ARBA00023125"/>
    </source>
</evidence>
<dbReference type="GO" id="GO:0051539">
    <property type="term" value="F:4 iron, 4 sulfur cluster binding"/>
    <property type="evidence" value="ECO:0007669"/>
    <property type="project" value="UniProtKB-KW"/>
</dbReference>
<evidence type="ECO:0000256" key="1">
    <source>
        <dbReference type="ARBA" id="ARBA00001966"/>
    </source>
</evidence>
<feature type="non-terminal residue" evidence="19">
    <location>
        <position position="1"/>
    </location>
</feature>
<evidence type="ECO:0000256" key="2">
    <source>
        <dbReference type="ARBA" id="ARBA00004123"/>
    </source>
</evidence>
<dbReference type="GO" id="GO:0008270">
    <property type="term" value="F:zinc ion binding"/>
    <property type="evidence" value="ECO:0007669"/>
    <property type="project" value="UniProtKB-KW"/>
</dbReference>